<evidence type="ECO:0000256" key="1">
    <source>
        <dbReference type="SAM" id="Phobius"/>
    </source>
</evidence>
<evidence type="ECO:0000313" key="3">
    <source>
        <dbReference type="EMBL" id="MBM7643162.1"/>
    </source>
</evidence>
<dbReference type="SUPFAM" id="SSF47781">
    <property type="entry name" value="RuvA domain 2-like"/>
    <property type="match status" value="1"/>
</dbReference>
<dbReference type="Pfam" id="PF10531">
    <property type="entry name" value="SLBB"/>
    <property type="match status" value="1"/>
</dbReference>
<organism evidence="3 4">
    <name type="scientific">Streptococcus loxodontisalivarius</name>
    <dbReference type="NCBI Taxonomy" id="1349415"/>
    <lineage>
        <taxon>Bacteria</taxon>
        <taxon>Bacillati</taxon>
        <taxon>Bacillota</taxon>
        <taxon>Bacilli</taxon>
        <taxon>Lactobacillales</taxon>
        <taxon>Streptococcaceae</taxon>
        <taxon>Streptococcus</taxon>
    </lineage>
</organism>
<keyword evidence="4" id="KW-1185">Reference proteome</keyword>
<evidence type="ECO:0000259" key="2">
    <source>
        <dbReference type="SMART" id="SM00278"/>
    </source>
</evidence>
<dbReference type="InterPro" id="IPR051675">
    <property type="entry name" value="Endo/Exo/Phosphatase_dom_1"/>
</dbReference>
<protein>
    <submittedName>
        <fullName evidence="3">Competence protein ComEA</fullName>
    </submittedName>
</protein>
<dbReference type="NCBIfam" id="TIGR00426">
    <property type="entry name" value="competence protein ComEA helix-hairpin-helix repeat region"/>
    <property type="match status" value="1"/>
</dbReference>
<proteinExistence type="predicted"/>
<gene>
    <name evidence="3" type="ORF">JOC28_001463</name>
</gene>
<dbReference type="Gene3D" id="1.10.150.280">
    <property type="entry name" value="AF1531-like domain"/>
    <property type="match status" value="1"/>
</dbReference>
<keyword evidence="1" id="KW-1133">Transmembrane helix</keyword>
<keyword evidence="1" id="KW-0812">Transmembrane</keyword>
<dbReference type="EMBL" id="JAFBEH010000031">
    <property type="protein sequence ID" value="MBM7643162.1"/>
    <property type="molecule type" value="Genomic_DNA"/>
</dbReference>
<dbReference type="SMART" id="SM00278">
    <property type="entry name" value="HhH1"/>
    <property type="match status" value="2"/>
</dbReference>
<name>A0ABS2PV25_9STRE</name>
<dbReference type="Proteomes" id="UP000697472">
    <property type="component" value="Unassembled WGS sequence"/>
</dbReference>
<dbReference type="RefSeq" id="WP_205010033.1">
    <property type="nucleotide sequence ID" value="NZ_JAFBEH010000031.1"/>
</dbReference>
<feature type="domain" description="Helix-hairpin-helix DNA-binding motif class 1" evidence="2">
    <location>
        <begin position="186"/>
        <end position="205"/>
    </location>
</feature>
<keyword evidence="1" id="KW-0472">Membrane</keyword>
<sequence>MLEDILDKVKTYKVYLALGLVLVLVLGIFMWKSAAPKEVDSLPELAISSQSLESSDSSAISQEQSTIYVDIKGAVANEGVYELEPESRVMDLVKMAGGMTAEADRKSVNLAQKLKDEDVIVIAKQGEVVAASSSQATGASSSASSDKINLNSASLTDLQTISGIGEKRAQDIIDYRDSNGGFKSVDELTNVSGIGEKTLEKLKEEVTVD</sequence>
<dbReference type="PANTHER" id="PTHR21180:SF32">
    <property type="entry name" value="ENDONUCLEASE_EXONUCLEASE_PHOSPHATASE FAMILY DOMAIN-CONTAINING PROTEIN 1"/>
    <property type="match status" value="1"/>
</dbReference>
<dbReference type="PANTHER" id="PTHR21180">
    <property type="entry name" value="ENDONUCLEASE/EXONUCLEASE/PHOSPHATASE FAMILY DOMAIN-CONTAINING PROTEIN 1"/>
    <property type="match status" value="1"/>
</dbReference>
<reference evidence="3 4" key="1">
    <citation type="submission" date="2021-01" db="EMBL/GenBank/DDBJ databases">
        <title>Genomic Encyclopedia of Type Strains, Phase IV (KMG-IV): sequencing the most valuable type-strain genomes for metagenomic binning, comparative biology and taxonomic classification.</title>
        <authorList>
            <person name="Goeker M."/>
        </authorList>
    </citation>
    <scope>NUCLEOTIDE SEQUENCE [LARGE SCALE GENOMIC DNA]</scope>
    <source>
        <strain evidence="3 4">DSM 27382</strain>
    </source>
</reference>
<feature type="transmembrane region" description="Helical" evidence="1">
    <location>
        <begin position="12"/>
        <end position="31"/>
    </location>
</feature>
<dbReference type="Pfam" id="PF12836">
    <property type="entry name" value="HHH_3"/>
    <property type="match status" value="1"/>
</dbReference>
<dbReference type="InterPro" id="IPR003583">
    <property type="entry name" value="Hlx-hairpin-Hlx_DNA-bd_motif"/>
</dbReference>
<dbReference type="InterPro" id="IPR019554">
    <property type="entry name" value="Soluble_ligand-bd"/>
</dbReference>
<accession>A0ABS2PV25</accession>
<dbReference type="InterPro" id="IPR010994">
    <property type="entry name" value="RuvA_2-like"/>
</dbReference>
<dbReference type="InterPro" id="IPR004509">
    <property type="entry name" value="Competence_ComEA_HhH"/>
</dbReference>
<feature type="domain" description="Helix-hairpin-helix DNA-binding motif class 1" evidence="2">
    <location>
        <begin position="156"/>
        <end position="175"/>
    </location>
</feature>
<evidence type="ECO:0000313" key="4">
    <source>
        <dbReference type="Proteomes" id="UP000697472"/>
    </source>
</evidence>
<comment type="caution">
    <text evidence="3">The sequence shown here is derived from an EMBL/GenBank/DDBJ whole genome shotgun (WGS) entry which is preliminary data.</text>
</comment>